<protein>
    <submittedName>
        <fullName evidence="1">Uncharacterized protein</fullName>
    </submittedName>
</protein>
<dbReference type="Proteomes" id="UP001055879">
    <property type="component" value="Linkage Group LG17"/>
</dbReference>
<reference evidence="1 2" key="2">
    <citation type="journal article" date="2022" name="Mol. Ecol. Resour.">
        <title>The genomes of chicory, endive, great burdock and yacon provide insights into Asteraceae paleo-polyploidization history and plant inulin production.</title>
        <authorList>
            <person name="Fan W."/>
            <person name="Wang S."/>
            <person name="Wang H."/>
            <person name="Wang A."/>
            <person name="Jiang F."/>
            <person name="Liu H."/>
            <person name="Zhao H."/>
            <person name="Xu D."/>
            <person name="Zhang Y."/>
        </authorList>
    </citation>
    <scope>NUCLEOTIDE SEQUENCE [LARGE SCALE GENOMIC DNA]</scope>
    <source>
        <strain evidence="2">cv. Niubang</strain>
    </source>
</reference>
<keyword evidence="2" id="KW-1185">Reference proteome</keyword>
<evidence type="ECO:0000313" key="2">
    <source>
        <dbReference type="Proteomes" id="UP001055879"/>
    </source>
</evidence>
<reference evidence="2" key="1">
    <citation type="journal article" date="2022" name="Mol. Ecol. Resour.">
        <title>The genomes of chicory, endive, great burdock and yacon provide insights into Asteraceae palaeo-polyploidization history and plant inulin production.</title>
        <authorList>
            <person name="Fan W."/>
            <person name="Wang S."/>
            <person name="Wang H."/>
            <person name="Wang A."/>
            <person name="Jiang F."/>
            <person name="Liu H."/>
            <person name="Zhao H."/>
            <person name="Xu D."/>
            <person name="Zhang Y."/>
        </authorList>
    </citation>
    <scope>NUCLEOTIDE SEQUENCE [LARGE SCALE GENOMIC DNA]</scope>
    <source>
        <strain evidence="2">cv. Niubang</strain>
    </source>
</reference>
<comment type="caution">
    <text evidence="1">The sequence shown here is derived from an EMBL/GenBank/DDBJ whole genome shotgun (WGS) entry which is preliminary data.</text>
</comment>
<evidence type="ECO:0000313" key="1">
    <source>
        <dbReference type="EMBL" id="KAI3667297.1"/>
    </source>
</evidence>
<name>A0ACB8XIL4_ARCLA</name>
<gene>
    <name evidence="1" type="ORF">L6452_42349</name>
</gene>
<organism evidence="1 2">
    <name type="scientific">Arctium lappa</name>
    <name type="common">Greater burdock</name>
    <name type="synonym">Lappa major</name>
    <dbReference type="NCBI Taxonomy" id="4217"/>
    <lineage>
        <taxon>Eukaryota</taxon>
        <taxon>Viridiplantae</taxon>
        <taxon>Streptophyta</taxon>
        <taxon>Embryophyta</taxon>
        <taxon>Tracheophyta</taxon>
        <taxon>Spermatophyta</taxon>
        <taxon>Magnoliopsida</taxon>
        <taxon>eudicotyledons</taxon>
        <taxon>Gunneridae</taxon>
        <taxon>Pentapetalae</taxon>
        <taxon>asterids</taxon>
        <taxon>campanulids</taxon>
        <taxon>Asterales</taxon>
        <taxon>Asteraceae</taxon>
        <taxon>Carduoideae</taxon>
        <taxon>Cardueae</taxon>
        <taxon>Arctiinae</taxon>
        <taxon>Arctium</taxon>
    </lineage>
</organism>
<sequence length="110" mass="11960">MKTGASQGGIGEKMRNKRQDGVSYGREKVSFHLLKQMAISKQGKIRQKKQNKESGARKLENSEGKKILTGAEATSRGNQAAMSNELGDFGSQIGISWEKGSGAESMVREE</sequence>
<accession>A0ACB8XIL4</accession>
<proteinExistence type="predicted"/>
<dbReference type="EMBL" id="CM042063">
    <property type="protein sequence ID" value="KAI3667297.1"/>
    <property type="molecule type" value="Genomic_DNA"/>
</dbReference>